<reference evidence="1 2" key="1">
    <citation type="submission" date="2024-04" db="EMBL/GenBank/DDBJ databases">
        <title>Tritrichomonas musculus Genome.</title>
        <authorList>
            <person name="Alves-Ferreira E."/>
            <person name="Grigg M."/>
            <person name="Lorenzi H."/>
            <person name="Galac M."/>
        </authorList>
    </citation>
    <scope>NUCLEOTIDE SEQUENCE [LARGE SCALE GENOMIC DNA]</scope>
    <source>
        <strain evidence="1 2">EAF2021</strain>
    </source>
</reference>
<protein>
    <submittedName>
        <fullName evidence="1">Uncharacterized protein</fullName>
    </submittedName>
</protein>
<evidence type="ECO:0000313" key="2">
    <source>
        <dbReference type="Proteomes" id="UP001470230"/>
    </source>
</evidence>
<accession>A0ABR2GWC1</accession>
<name>A0ABR2GWC1_9EUKA</name>
<keyword evidence="2" id="KW-1185">Reference proteome</keyword>
<dbReference type="EMBL" id="JAPFFF010000056">
    <property type="protein sequence ID" value="KAK8838228.1"/>
    <property type="molecule type" value="Genomic_DNA"/>
</dbReference>
<organism evidence="1 2">
    <name type="scientific">Tritrichomonas musculus</name>
    <dbReference type="NCBI Taxonomy" id="1915356"/>
    <lineage>
        <taxon>Eukaryota</taxon>
        <taxon>Metamonada</taxon>
        <taxon>Parabasalia</taxon>
        <taxon>Tritrichomonadida</taxon>
        <taxon>Tritrichomonadidae</taxon>
        <taxon>Tritrichomonas</taxon>
    </lineage>
</organism>
<comment type="caution">
    <text evidence="1">The sequence shown here is derived from an EMBL/GenBank/DDBJ whole genome shotgun (WGS) entry which is preliminary data.</text>
</comment>
<gene>
    <name evidence="1" type="ORF">M9Y10_035648</name>
</gene>
<evidence type="ECO:0000313" key="1">
    <source>
        <dbReference type="EMBL" id="KAK8838228.1"/>
    </source>
</evidence>
<dbReference type="Proteomes" id="UP001470230">
    <property type="component" value="Unassembled WGS sequence"/>
</dbReference>
<sequence length="211" mass="24444">MSINHSFGLNLRVLSFELSPSLYKYNDDLRVSITTIPEENKQHFTISARKMKDCHLTFGVNVEIPQENLPEGFISTATEKVILVIRRKSFFDSDPIIASTIIPMKDFPKNLSQPPEIKTINLYEKVKKEESSRNSKNNYGIIEIHDDSKNLENRRIVGRMQIQMSLTDPFHLKEFGKDCLFDLDNGVVTNDEYIDEQFKIGENYYGFKILD</sequence>
<proteinExistence type="predicted"/>